<proteinExistence type="predicted"/>
<evidence type="ECO:0000313" key="2">
    <source>
        <dbReference type="EMBL" id="KAJ7635335.1"/>
    </source>
</evidence>
<dbReference type="EMBL" id="JARKIF010000007">
    <property type="protein sequence ID" value="KAJ7635335.1"/>
    <property type="molecule type" value="Genomic_DNA"/>
</dbReference>
<gene>
    <name evidence="2" type="ORF">FB45DRAFT_911301</name>
</gene>
<dbReference type="Proteomes" id="UP001221142">
    <property type="component" value="Unassembled WGS sequence"/>
</dbReference>
<keyword evidence="3" id="KW-1185">Reference proteome</keyword>
<organism evidence="2 3">
    <name type="scientific">Roridomyces roridus</name>
    <dbReference type="NCBI Taxonomy" id="1738132"/>
    <lineage>
        <taxon>Eukaryota</taxon>
        <taxon>Fungi</taxon>
        <taxon>Dikarya</taxon>
        <taxon>Basidiomycota</taxon>
        <taxon>Agaricomycotina</taxon>
        <taxon>Agaricomycetes</taxon>
        <taxon>Agaricomycetidae</taxon>
        <taxon>Agaricales</taxon>
        <taxon>Marasmiineae</taxon>
        <taxon>Mycenaceae</taxon>
        <taxon>Roridomyces</taxon>
    </lineage>
</organism>
<name>A0AAD7C015_9AGAR</name>
<accession>A0AAD7C015</accession>
<feature type="region of interest" description="Disordered" evidence="1">
    <location>
        <begin position="1"/>
        <end position="27"/>
    </location>
</feature>
<feature type="region of interest" description="Disordered" evidence="1">
    <location>
        <begin position="147"/>
        <end position="172"/>
    </location>
</feature>
<feature type="compositionally biased region" description="Low complexity" evidence="1">
    <location>
        <begin position="157"/>
        <end position="170"/>
    </location>
</feature>
<evidence type="ECO:0000256" key="1">
    <source>
        <dbReference type="SAM" id="MobiDB-lite"/>
    </source>
</evidence>
<feature type="non-terminal residue" evidence="2">
    <location>
        <position position="1"/>
    </location>
</feature>
<protein>
    <submittedName>
        <fullName evidence="2">Uncharacterized protein</fullName>
    </submittedName>
</protein>
<reference evidence="2" key="1">
    <citation type="submission" date="2023-03" db="EMBL/GenBank/DDBJ databases">
        <title>Massive genome expansion in bonnet fungi (Mycena s.s.) driven by repeated elements and novel gene families across ecological guilds.</title>
        <authorList>
            <consortium name="Lawrence Berkeley National Laboratory"/>
            <person name="Harder C.B."/>
            <person name="Miyauchi S."/>
            <person name="Viragh M."/>
            <person name="Kuo A."/>
            <person name="Thoen E."/>
            <person name="Andreopoulos B."/>
            <person name="Lu D."/>
            <person name="Skrede I."/>
            <person name="Drula E."/>
            <person name="Henrissat B."/>
            <person name="Morin E."/>
            <person name="Kohler A."/>
            <person name="Barry K."/>
            <person name="LaButti K."/>
            <person name="Morin E."/>
            <person name="Salamov A."/>
            <person name="Lipzen A."/>
            <person name="Mereny Z."/>
            <person name="Hegedus B."/>
            <person name="Baldrian P."/>
            <person name="Stursova M."/>
            <person name="Weitz H."/>
            <person name="Taylor A."/>
            <person name="Grigoriev I.V."/>
            <person name="Nagy L.G."/>
            <person name="Martin F."/>
            <person name="Kauserud H."/>
        </authorList>
    </citation>
    <scope>NUCLEOTIDE SEQUENCE</scope>
    <source>
        <strain evidence="2">9284</strain>
    </source>
</reference>
<comment type="caution">
    <text evidence="2">The sequence shown here is derived from an EMBL/GenBank/DDBJ whole genome shotgun (WGS) entry which is preliminary data.</text>
</comment>
<sequence length="288" mass="31715">TTFSGRPYLGPIDTIKTGSNAAEASSPPPMGLWAHGHGLQVQGAHPCPWKAERLKSAEEMNQPRTHHWCLVGVRSISFFGNRAYAGGTQRIPPIPLYPNGTGTASLMAASSRHLCLPSPCRKVCGAKHQPPFLSHYLPRAYLDPAKCRPRHQPRQCPSMSPRRPTSPRVVRPQREADGRCGLVALVPRRSYHAIRSEAHIRRQRAASLPNDCQPPCSLFPFPFACSPALPSSPRGPTTVLRIVLATPVTLSPRRSTPLSKRTDDLQVHHGLVLYCCTTVVSMEAWRWA</sequence>
<dbReference type="AlphaFoldDB" id="A0AAD7C015"/>
<evidence type="ECO:0000313" key="3">
    <source>
        <dbReference type="Proteomes" id="UP001221142"/>
    </source>
</evidence>